<proteinExistence type="predicted"/>
<dbReference type="EMBL" id="MHSN01000014">
    <property type="protein sequence ID" value="OHA45003.1"/>
    <property type="molecule type" value="Genomic_DNA"/>
</dbReference>
<dbReference type="InterPro" id="IPR013320">
    <property type="entry name" value="ConA-like_dom_sf"/>
</dbReference>
<protein>
    <submittedName>
        <fullName evidence="1">Uncharacterized protein</fullName>
    </submittedName>
</protein>
<dbReference type="AlphaFoldDB" id="A0A1G2P9P8"/>
<organism evidence="1 2">
    <name type="scientific">Candidatus Taylorbacteria bacterium RIFCSPLOWO2_12_FULL_47_20</name>
    <dbReference type="NCBI Taxonomy" id="1802335"/>
    <lineage>
        <taxon>Bacteria</taxon>
        <taxon>Candidatus Tayloriibacteriota</taxon>
    </lineage>
</organism>
<dbReference type="SUPFAM" id="SSF49899">
    <property type="entry name" value="Concanavalin A-like lectins/glucanases"/>
    <property type="match status" value="1"/>
</dbReference>
<dbReference type="Gene3D" id="2.60.120.200">
    <property type="match status" value="1"/>
</dbReference>
<evidence type="ECO:0000313" key="1">
    <source>
        <dbReference type="EMBL" id="OHA45003.1"/>
    </source>
</evidence>
<name>A0A1G2P9P8_9BACT</name>
<dbReference type="Proteomes" id="UP000176881">
    <property type="component" value="Unassembled WGS sequence"/>
</dbReference>
<sequence length="117" mass="11590">MNKNNLMKLLVAVFSLTLVFCAALISFGKSFNEVASYALAPFEKIGGYLGELSSGVSPYSQVAAISGAGSGLVAQYAFNDGTGASAADSSGNANTATLNGGAAWVAGKVGTGAVSLD</sequence>
<comment type="caution">
    <text evidence="1">The sequence shown here is derived from an EMBL/GenBank/DDBJ whole genome shotgun (WGS) entry which is preliminary data.</text>
</comment>
<evidence type="ECO:0000313" key="2">
    <source>
        <dbReference type="Proteomes" id="UP000176881"/>
    </source>
</evidence>
<reference evidence="1 2" key="1">
    <citation type="journal article" date="2016" name="Nat. Commun.">
        <title>Thousands of microbial genomes shed light on interconnected biogeochemical processes in an aquifer system.</title>
        <authorList>
            <person name="Anantharaman K."/>
            <person name="Brown C.T."/>
            <person name="Hug L.A."/>
            <person name="Sharon I."/>
            <person name="Castelle C.J."/>
            <person name="Probst A.J."/>
            <person name="Thomas B.C."/>
            <person name="Singh A."/>
            <person name="Wilkins M.J."/>
            <person name="Karaoz U."/>
            <person name="Brodie E.L."/>
            <person name="Williams K.H."/>
            <person name="Hubbard S.S."/>
            <person name="Banfield J.F."/>
        </authorList>
    </citation>
    <scope>NUCLEOTIDE SEQUENCE [LARGE SCALE GENOMIC DNA]</scope>
</reference>
<gene>
    <name evidence="1" type="ORF">A3G59_02885</name>
</gene>
<accession>A0A1G2P9P8</accession>